<dbReference type="InterPro" id="IPR028096">
    <property type="entry name" value="EfeO_Cupredoxin"/>
</dbReference>
<feature type="domain" description="Imelysin-like" evidence="5">
    <location>
        <begin position="143"/>
        <end position="377"/>
    </location>
</feature>
<name>D6ZC23_SEGRD</name>
<evidence type="ECO:0000259" key="6">
    <source>
        <dbReference type="Pfam" id="PF13473"/>
    </source>
</evidence>
<evidence type="ECO:0000256" key="1">
    <source>
        <dbReference type="ARBA" id="ARBA00004418"/>
    </source>
</evidence>
<organism evidence="7 8">
    <name type="scientific">Segniliparus rotundus (strain ATCC BAA-972 / CDC 1076 / CIP 108378 / DSM 44985 / JCM 13578)</name>
    <dbReference type="NCBI Taxonomy" id="640132"/>
    <lineage>
        <taxon>Bacteria</taxon>
        <taxon>Bacillati</taxon>
        <taxon>Actinomycetota</taxon>
        <taxon>Actinomycetes</taxon>
        <taxon>Mycobacteriales</taxon>
        <taxon>Segniliparaceae</taxon>
        <taxon>Segniliparus</taxon>
    </lineage>
</organism>
<dbReference type="Pfam" id="PF13473">
    <property type="entry name" value="Cupredoxin_1"/>
    <property type="match status" value="1"/>
</dbReference>
<evidence type="ECO:0000256" key="4">
    <source>
        <dbReference type="SAM" id="SignalP"/>
    </source>
</evidence>
<dbReference type="InterPro" id="IPR034981">
    <property type="entry name" value="Imelysin-like_EfeO/Algp7"/>
</dbReference>
<reference evidence="7 8" key="1">
    <citation type="journal article" date="2010" name="Stand. Genomic Sci.">
        <title>Complete genome sequence of Segniliparus rotundus type strain (CDC 1076).</title>
        <authorList>
            <person name="Sikorski J."/>
            <person name="Lapidus A."/>
            <person name="Copeland A."/>
            <person name="Misra M."/>
            <person name="Glavina Del Rio T."/>
            <person name="Nolan M."/>
            <person name="Lucas S."/>
            <person name="Chen F."/>
            <person name="Tice H."/>
            <person name="Cheng J.F."/>
            <person name="Jando M."/>
            <person name="Schneider S."/>
            <person name="Bruce D."/>
            <person name="Goodwin L."/>
            <person name="Pitluck S."/>
            <person name="Liolios K."/>
            <person name="Mikhailova N."/>
            <person name="Pati A."/>
            <person name="Ivanova N."/>
            <person name="Mavromatis K."/>
            <person name="Chen A."/>
            <person name="Palaniappan K."/>
            <person name="Chertkov O."/>
            <person name="Land M."/>
            <person name="Hauser L."/>
            <person name="Chang Y.J."/>
            <person name="Jeffries C.D."/>
            <person name="Brettin T."/>
            <person name="Detter J.C."/>
            <person name="Han C."/>
            <person name="Rohde M."/>
            <person name="Goker M."/>
            <person name="Bristow J."/>
            <person name="Eisen J.A."/>
            <person name="Markowitz V."/>
            <person name="Hugenholtz P."/>
            <person name="Kyrpides N.C."/>
            <person name="Klenk H.P."/>
        </authorList>
    </citation>
    <scope>NUCLEOTIDE SEQUENCE [LARGE SCALE GENOMIC DNA]</scope>
    <source>
        <strain evidence="8">ATCC BAA-972 / CDC 1076 / CIP 108378 / DSM 44985 / JCM 13578</strain>
    </source>
</reference>
<keyword evidence="8" id="KW-1185">Reference proteome</keyword>
<feature type="signal peptide" evidence="4">
    <location>
        <begin position="1"/>
        <end position="25"/>
    </location>
</feature>
<dbReference type="RefSeq" id="WP_013137456.1">
    <property type="nucleotide sequence ID" value="NC_014168.1"/>
</dbReference>
<dbReference type="GO" id="GO:0042597">
    <property type="term" value="C:periplasmic space"/>
    <property type="evidence" value="ECO:0007669"/>
    <property type="project" value="UniProtKB-SubCell"/>
</dbReference>
<feature type="chain" id="PRO_5003091666" evidence="4">
    <location>
        <begin position="26"/>
        <end position="384"/>
    </location>
</feature>
<dbReference type="Pfam" id="PF09375">
    <property type="entry name" value="Peptidase_M75"/>
    <property type="match status" value="1"/>
</dbReference>
<dbReference type="STRING" id="640132.Srot_0516"/>
<evidence type="ECO:0000259" key="5">
    <source>
        <dbReference type="Pfam" id="PF09375"/>
    </source>
</evidence>
<evidence type="ECO:0000256" key="2">
    <source>
        <dbReference type="ARBA" id="ARBA00005989"/>
    </source>
</evidence>
<protein>
    <submittedName>
        <fullName evidence="7">Peptidase M75, Imelysin</fullName>
    </submittedName>
</protein>
<comment type="similarity">
    <text evidence="2">Belongs to the EfeM/EfeO family.</text>
</comment>
<accession>D6ZC23</accession>
<sequence>MSNRSALSIILAPMGAALLVSGCEAKVKPGQASGDIAVTATDDSCQLTANSANTGNVVFKVTNKGTKVTEFYVYGVGDRVIGEVENIGPGVTRTLIAPLSEPGSYQTSCRPGMIGNGVRKPFTVTGPSVAQADPKGLLANAASEYKRYVVSQIDALKQATAEFADKIKAGDVAGAKAVYPVARLYYERIEPIAESFQDPKNNLDLKIDMRIDDAKSGIVFTGFHRLEQDLWEGVKPDTNQIADQLVADVGELDAKVKDPGFTFTGLDIAHGAQQLLDEVAATKITGEEDRYSHTDLWDFQANIEGSQHAIAALRQVIDERKPGLGPQIDAAFAKVQQELDALRQGDGFVFYTDQTVSPQKRKAFSDSIDALSKQVSQVEAVVAG</sequence>
<keyword evidence="3 4" id="KW-0732">Signal</keyword>
<proteinExistence type="inferred from homology"/>
<evidence type="ECO:0000313" key="7">
    <source>
        <dbReference type="EMBL" id="ADG97000.1"/>
    </source>
</evidence>
<dbReference type="Gene3D" id="1.20.1420.20">
    <property type="entry name" value="M75 peptidase, HXXE motif"/>
    <property type="match status" value="1"/>
</dbReference>
<dbReference type="InterPro" id="IPR053377">
    <property type="entry name" value="Iron_uptake_EfeM/EfeO"/>
</dbReference>
<dbReference type="eggNOG" id="COG2822">
    <property type="taxonomic scope" value="Bacteria"/>
</dbReference>
<gene>
    <name evidence="7" type="ordered locus">Srot_0516</name>
</gene>
<dbReference type="PROSITE" id="PS51257">
    <property type="entry name" value="PROKAR_LIPOPROTEIN"/>
    <property type="match status" value="1"/>
</dbReference>
<dbReference type="NCBIfam" id="NF041757">
    <property type="entry name" value="EfeO"/>
    <property type="match status" value="1"/>
</dbReference>
<dbReference type="PANTHER" id="PTHR39192">
    <property type="entry name" value="IRON UPTAKE SYSTEM COMPONENT EFEO"/>
    <property type="match status" value="1"/>
</dbReference>
<dbReference type="CDD" id="cd14656">
    <property type="entry name" value="Imelysin-like_EfeO"/>
    <property type="match status" value="1"/>
</dbReference>
<dbReference type="PANTHER" id="PTHR39192:SF1">
    <property type="entry name" value="IRON UPTAKE SYSTEM COMPONENT EFEO"/>
    <property type="match status" value="1"/>
</dbReference>
<evidence type="ECO:0000313" key="8">
    <source>
        <dbReference type="Proteomes" id="UP000002247"/>
    </source>
</evidence>
<dbReference type="HOGENOM" id="CLU_050342_2_1_11"/>
<dbReference type="eggNOG" id="COG4454">
    <property type="taxonomic scope" value="Bacteria"/>
</dbReference>
<dbReference type="InterPro" id="IPR018976">
    <property type="entry name" value="Imelysin-like"/>
</dbReference>
<dbReference type="KEGG" id="srt:Srot_0516"/>
<dbReference type="Proteomes" id="UP000002247">
    <property type="component" value="Chromosome"/>
</dbReference>
<dbReference type="EMBL" id="CP001958">
    <property type="protein sequence ID" value="ADG97000.1"/>
    <property type="molecule type" value="Genomic_DNA"/>
</dbReference>
<dbReference type="InterPro" id="IPR050894">
    <property type="entry name" value="EfeM/EfeO_iron_uptake"/>
</dbReference>
<dbReference type="AlphaFoldDB" id="D6ZC23"/>
<comment type="subcellular location">
    <subcellularLocation>
        <location evidence="1">Periplasm</location>
    </subcellularLocation>
</comment>
<dbReference type="InterPro" id="IPR038352">
    <property type="entry name" value="Imelysin_sf"/>
</dbReference>
<evidence type="ECO:0000256" key="3">
    <source>
        <dbReference type="ARBA" id="ARBA00022729"/>
    </source>
</evidence>
<feature type="domain" description="EfeO-type cupredoxin-like" evidence="6">
    <location>
        <begin position="28"/>
        <end position="113"/>
    </location>
</feature>
<dbReference type="OrthoDB" id="7348379at2"/>